<dbReference type="AlphaFoldDB" id="A0A8R7P5L2"/>
<dbReference type="EnsemblPlants" id="TuG1812G0100002933.01.T01">
    <property type="protein sequence ID" value="TuG1812G0100002933.01.T01.cds263233"/>
    <property type="gene ID" value="TuG1812G0100002933.01"/>
</dbReference>
<evidence type="ECO:0000313" key="1">
    <source>
        <dbReference type="EnsemblPlants" id="TuG1812G0100002933.01.T01.cds263233"/>
    </source>
</evidence>
<accession>A0A8R7P5L2</accession>
<dbReference type="Gramene" id="TuG1812G0100002933.01.T01">
    <property type="protein sequence ID" value="TuG1812G0100002933.01.T01.cds263233"/>
    <property type="gene ID" value="TuG1812G0100002933.01"/>
</dbReference>
<name>A0A8R7P5L2_TRIUA</name>
<organism evidence="1 2">
    <name type="scientific">Triticum urartu</name>
    <name type="common">Red wild einkorn</name>
    <name type="synonym">Crithodium urartu</name>
    <dbReference type="NCBI Taxonomy" id="4572"/>
    <lineage>
        <taxon>Eukaryota</taxon>
        <taxon>Viridiplantae</taxon>
        <taxon>Streptophyta</taxon>
        <taxon>Embryophyta</taxon>
        <taxon>Tracheophyta</taxon>
        <taxon>Spermatophyta</taxon>
        <taxon>Magnoliopsida</taxon>
        <taxon>Liliopsida</taxon>
        <taxon>Poales</taxon>
        <taxon>Poaceae</taxon>
        <taxon>BOP clade</taxon>
        <taxon>Pooideae</taxon>
        <taxon>Triticodae</taxon>
        <taxon>Triticeae</taxon>
        <taxon>Triticinae</taxon>
        <taxon>Triticum</taxon>
    </lineage>
</organism>
<sequence length="66" mass="7721">KTDGLHSKIIWRCDKLFKLLGMCSFGQSDMHNDLREVIFFNHSGKVSNFVHFVIVKLRRTDKCLIP</sequence>
<reference evidence="2" key="1">
    <citation type="journal article" date="2013" name="Nature">
        <title>Draft genome of the wheat A-genome progenitor Triticum urartu.</title>
        <authorList>
            <person name="Ling H.Q."/>
            <person name="Zhao S."/>
            <person name="Liu D."/>
            <person name="Wang J."/>
            <person name="Sun H."/>
            <person name="Zhang C."/>
            <person name="Fan H."/>
            <person name="Li D."/>
            <person name="Dong L."/>
            <person name="Tao Y."/>
            <person name="Gao C."/>
            <person name="Wu H."/>
            <person name="Li Y."/>
            <person name="Cui Y."/>
            <person name="Guo X."/>
            <person name="Zheng S."/>
            <person name="Wang B."/>
            <person name="Yu K."/>
            <person name="Liang Q."/>
            <person name="Yang W."/>
            <person name="Lou X."/>
            <person name="Chen J."/>
            <person name="Feng M."/>
            <person name="Jian J."/>
            <person name="Zhang X."/>
            <person name="Luo G."/>
            <person name="Jiang Y."/>
            <person name="Liu J."/>
            <person name="Wang Z."/>
            <person name="Sha Y."/>
            <person name="Zhang B."/>
            <person name="Wu H."/>
            <person name="Tang D."/>
            <person name="Shen Q."/>
            <person name="Xue P."/>
            <person name="Zou S."/>
            <person name="Wang X."/>
            <person name="Liu X."/>
            <person name="Wang F."/>
            <person name="Yang Y."/>
            <person name="An X."/>
            <person name="Dong Z."/>
            <person name="Zhang K."/>
            <person name="Zhang X."/>
            <person name="Luo M.C."/>
            <person name="Dvorak J."/>
            <person name="Tong Y."/>
            <person name="Wang J."/>
            <person name="Yang H."/>
            <person name="Li Z."/>
            <person name="Wang D."/>
            <person name="Zhang A."/>
            <person name="Wang J."/>
        </authorList>
    </citation>
    <scope>NUCLEOTIDE SEQUENCE</scope>
    <source>
        <strain evidence="2">cv. G1812</strain>
    </source>
</reference>
<proteinExistence type="predicted"/>
<evidence type="ECO:0000313" key="2">
    <source>
        <dbReference type="Proteomes" id="UP000015106"/>
    </source>
</evidence>
<reference evidence="1" key="3">
    <citation type="submission" date="2022-06" db="UniProtKB">
        <authorList>
            <consortium name="EnsemblPlants"/>
        </authorList>
    </citation>
    <scope>IDENTIFICATION</scope>
</reference>
<dbReference type="Proteomes" id="UP000015106">
    <property type="component" value="Chromosome 1"/>
</dbReference>
<reference evidence="1" key="2">
    <citation type="submission" date="2018-03" db="EMBL/GenBank/DDBJ databases">
        <title>The Triticum urartu genome reveals the dynamic nature of wheat genome evolution.</title>
        <authorList>
            <person name="Ling H."/>
            <person name="Ma B."/>
            <person name="Shi X."/>
            <person name="Liu H."/>
            <person name="Dong L."/>
            <person name="Sun H."/>
            <person name="Cao Y."/>
            <person name="Gao Q."/>
            <person name="Zheng S."/>
            <person name="Li Y."/>
            <person name="Yu Y."/>
            <person name="Du H."/>
            <person name="Qi M."/>
            <person name="Li Y."/>
            <person name="Yu H."/>
            <person name="Cui Y."/>
            <person name="Wang N."/>
            <person name="Chen C."/>
            <person name="Wu H."/>
            <person name="Zhao Y."/>
            <person name="Zhang J."/>
            <person name="Li Y."/>
            <person name="Zhou W."/>
            <person name="Zhang B."/>
            <person name="Hu W."/>
            <person name="Eijk M."/>
            <person name="Tang J."/>
            <person name="Witsenboer H."/>
            <person name="Zhao S."/>
            <person name="Li Z."/>
            <person name="Zhang A."/>
            <person name="Wang D."/>
            <person name="Liang C."/>
        </authorList>
    </citation>
    <scope>NUCLEOTIDE SEQUENCE [LARGE SCALE GENOMIC DNA]</scope>
    <source>
        <strain evidence="1">cv. G1812</strain>
    </source>
</reference>
<protein>
    <submittedName>
        <fullName evidence="1">Uncharacterized protein</fullName>
    </submittedName>
</protein>
<keyword evidence="2" id="KW-1185">Reference proteome</keyword>